<comment type="caution">
    <text evidence="1">The sequence shown here is derived from an EMBL/GenBank/DDBJ whole genome shotgun (WGS) entry which is preliminary data.</text>
</comment>
<accession>A0ABX4ZUK8</accession>
<dbReference type="RefSeq" id="WP_146256861.1">
    <property type="nucleotide sequence ID" value="NZ_PQVI01000038.1"/>
</dbReference>
<keyword evidence="2" id="KW-1185">Reference proteome</keyword>
<organism evidence="1 2">
    <name type="scientific">Avibacterium endocarditidis</name>
    <dbReference type="NCBI Taxonomy" id="380674"/>
    <lineage>
        <taxon>Bacteria</taxon>
        <taxon>Pseudomonadati</taxon>
        <taxon>Pseudomonadota</taxon>
        <taxon>Gammaproteobacteria</taxon>
        <taxon>Pasteurellales</taxon>
        <taxon>Pasteurellaceae</taxon>
        <taxon>Avibacterium</taxon>
    </lineage>
</organism>
<evidence type="ECO:0000313" key="1">
    <source>
        <dbReference type="EMBL" id="POY42739.1"/>
    </source>
</evidence>
<protein>
    <submittedName>
        <fullName evidence="1">Uncharacterized protein</fullName>
    </submittedName>
</protein>
<reference evidence="1 2" key="1">
    <citation type="submission" date="2018-02" db="EMBL/GenBank/DDBJ databases">
        <title>Classification genera of Pasteurellaceae by whole genome sequence comparison.</title>
        <authorList>
            <person name="Christensen H."/>
        </authorList>
    </citation>
    <scope>NUCLEOTIDE SEQUENCE [LARGE SCALE GENOMIC DNA]</scope>
    <source>
        <strain evidence="1 2">20186H4H1</strain>
    </source>
</reference>
<dbReference type="EMBL" id="PQVI01000038">
    <property type="protein sequence ID" value="POY42739.1"/>
    <property type="molecule type" value="Genomic_DNA"/>
</dbReference>
<name>A0ABX4ZUK8_9PAST</name>
<sequence length="76" mass="8790">MSNLDISMLSLTKNAYFYRSKEQDINHVELLDCASRNCQEGKGFLIDEVKKEIEVNGKLYLYSLRIFPSGKNSVFH</sequence>
<evidence type="ECO:0000313" key="2">
    <source>
        <dbReference type="Proteomes" id="UP000237229"/>
    </source>
</evidence>
<dbReference type="Proteomes" id="UP000237229">
    <property type="component" value="Unassembled WGS sequence"/>
</dbReference>
<gene>
    <name evidence="1" type="ORF">C3Z13_03580</name>
</gene>
<proteinExistence type="predicted"/>